<keyword evidence="2" id="KW-1185">Reference proteome</keyword>
<gene>
    <name evidence="1" type="ORF">LYNGBM3L_07070</name>
</gene>
<name>F4XJR9_9CYAN</name>
<organism evidence="1 2">
    <name type="scientific">Moorena producens 3L</name>
    <dbReference type="NCBI Taxonomy" id="489825"/>
    <lineage>
        <taxon>Bacteria</taxon>
        <taxon>Bacillati</taxon>
        <taxon>Cyanobacteriota</taxon>
        <taxon>Cyanophyceae</taxon>
        <taxon>Coleofasciculales</taxon>
        <taxon>Coleofasciculaceae</taxon>
        <taxon>Moorena</taxon>
    </lineage>
</organism>
<evidence type="ECO:0000313" key="2">
    <source>
        <dbReference type="Proteomes" id="UP000003959"/>
    </source>
</evidence>
<sequence length="59" mass="6132">MHVVISYNSLTIQLSAISSQLSALSFGIKQVSIALISVKSADGSSSSLAIPLAWPTADR</sequence>
<dbReference type="EMBL" id="GL890823">
    <property type="protein sequence ID" value="EGJ35349.1"/>
    <property type="molecule type" value="Genomic_DNA"/>
</dbReference>
<dbReference type="AlphaFoldDB" id="F4XJR9"/>
<proteinExistence type="predicted"/>
<protein>
    <submittedName>
        <fullName evidence="1">Uncharacterized protein</fullName>
    </submittedName>
</protein>
<dbReference type="Proteomes" id="UP000003959">
    <property type="component" value="Unassembled WGS sequence"/>
</dbReference>
<accession>F4XJR9</accession>
<reference evidence="2" key="1">
    <citation type="journal article" date="2011" name="Proc. Natl. Acad. Sci. U.S.A.">
        <title>Genomic insights into the physiology and ecology of the marine filamentous cyanobacterium Lyngbya majuscula.</title>
        <authorList>
            <person name="Jones A.C."/>
            <person name="Monroe E.A."/>
            <person name="Podell S."/>
            <person name="Hess W.R."/>
            <person name="Klages S."/>
            <person name="Esquenazi E."/>
            <person name="Niessen S."/>
            <person name="Hoover H."/>
            <person name="Rothmann M."/>
            <person name="Lasken R.S."/>
            <person name="Yates J.R.III."/>
            <person name="Reinhardt R."/>
            <person name="Kube M."/>
            <person name="Burkart M.D."/>
            <person name="Allen E.E."/>
            <person name="Dorrestein P.C."/>
            <person name="Gerwick W.H."/>
            <person name="Gerwick L."/>
        </authorList>
    </citation>
    <scope>NUCLEOTIDE SEQUENCE [LARGE SCALE GENOMIC DNA]</scope>
    <source>
        <strain evidence="2">3L</strain>
    </source>
</reference>
<evidence type="ECO:0000313" key="1">
    <source>
        <dbReference type="EMBL" id="EGJ35349.1"/>
    </source>
</evidence>
<dbReference type="HOGENOM" id="CLU_2955532_0_0_3"/>